<accession>A0AAV2QZW5</accession>
<dbReference type="FunFam" id="3.30.160.60:FF:002343">
    <property type="entry name" value="Zinc finger protein 33A"/>
    <property type="match status" value="1"/>
</dbReference>
<dbReference type="SUPFAM" id="SSF57903">
    <property type="entry name" value="FYVE/PHD zinc finger"/>
    <property type="match status" value="1"/>
</dbReference>
<dbReference type="Pfam" id="PF00096">
    <property type="entry name" value="zf-C2H2"/>
    <property type="match status" value="7"/>
</dbReference>
<protein>
    <submittedName>
        <fullName evidence="14">Uncharacterized protein</fullName>
    </submittedName>
</protein>
<dbReference type="PROSITE" id="PS01359">
    <property type="entry name" value="ZF_PHD_1"/>
    <property type="match status" value="1"/>
</dbReference>
<proteinExistence type="inferred from homology"/>
<keyword evidence="9" id="KW-0804">Transcription</keyword>
<evidence type="ECO:0000256" key="4">
    <source>
        <dbReference type="ARBA" id="ARBA00022737"/>
    </source>
</evidence>
<evidence type="ECO:0000256" key="5">
    <source>
        <dbReference type="ARBA" id="ARBA00022771"/>
    </source>
</evidence>
<dbReference type="InterPro" id="IPR036236">
    <property type="entry name" value="Znf_C2H2_sf"/>
</dbReference>
<evidence type="ECO:0000256" key="1">
    <source>
        <dbReference type="ARBA" id="ARBA00004123"/>
    </source>
</evidence>
<dbReference type="EMBL" id="CAXKWB010013873">
    <property type="protein sequence ID" value="CAL4108889.1"/>
    <property type="molecule type" value="Genomic_DNA"/>
</dbReference>
<dbReference type="PANTHER" id="PTHR23235">
    <property type="entry name" value="KRUEPPEL-LIKE TRANSCRIPTION FACTOR"/>
    <property type="match status" value="1"/>
</dbReference>
<keyword evidence="4" id="KW-0677">Repeat</keyword>
<evidence type="ECO:0000313" key="14">
    <source>
        <dbReference type="EMBL" id="CAL4108889.1"/>
    </source>
</evidence>
<dbReference type="FunFam" id="3.30.160.60:FF:001156">
    <property type="entry name" value="Zinc finger protein 407"/>
    <property type="match status" value="1"/>
</dbReference>
<dbReference type="GO" id="GO:0005634">
    <property type="term" value="C:nucleus"/>
    <property type="evidence" value="ECO:0007669"/>
    <property type="project" value="UniProtKB-SubCell"/>
</dbReference>
<evidence type="ECO:0000256" key="11">
    <source>
        <dbReference type="PROSITE-ProRule" id="PRU00042"/>
    </source>
</evidence>
<keyword evidence="5 11" id="KW-0863">Zinc-finger</keyword>
<keyword evidence="6" id="KW-0862">Zinc</keyword>
<dbReference type="Gene3D" id="3.30.40.10">
    <property type="entry name" value="Zinc/RING finger domain, C3HC4 (zinc finger)"/>
    <property type="match status" value="1"/>
</dbReference>
<dbReference type="InterPro" id="IPR019786">
    <property type="entry name" value="Zinc_finger_PHD-type_CS"/>
</dbReference>
<feature type="domain" description="C2H2-type" evidence="13">
    <location>
        <begin position="464"/>
        <end position="491"/>
    </location>
</feature>
<dbReference type="PROSITE" id="PS50157">
    <property type="entry name" value="ZINC_FINGER_C2H2_2"/>
    <property type="match status" value="9"/>
</dbReference>
<reference evidence="14 15" key="1">
    <citation type="submission" date="2024-05" db="EMBL/GenBank/DDBJ databases">
        <authorList>
            <person name="Wallberg A."/>
        </authorList>
    </citation>
    <scope>NUCLEOTIDE SEQUENCE [LARGE SCALE GENOMIC DNA]</scope>
</reference>
<feature type="non-terminal residue" evidence="14">
    <location>
        <position position="1"/>
    </location>
</feature>
<comment type="similarity">
    <text evidence="2">Belongs to the krueppel C2H2-type zinc-finger protein family.</text>
</comment>
<gene>
    <name evidence="14" type="ORF">MNOR_LOCUS18997</name>
</gene>
<dbReference type="Pfam" id="PF00628">
    <property type="entry name" value="PHD"/>
    <property type="match status" value="1"/>
</dbReference>
<feature type="domain" description="C2H2-type" evidence="13">
    <location>
        <begin position="548"/>
        <end position="571"/>
    </location>
</feature>
<dbReference type="SMART" id="SM00355">
    <property type="entry name" value="ZnF_C2H2"/>
    <property type="match status" value="10"/>
</dbReference>
<dbReference type="FunFam" id="3.30.160.60:FF:000325">
    <property type="entry name" value="ZFP90 zinc finger protein"/>
    <property type="match status" value="1"/>
</dbReference>
<dbReference type="InterPro" id="IPR013087">
    <property type="entry name" value="Znf_C2H2_type"/>
</dbReference>
<evidence type="ECO:0000256" key="3">
    <source>
        <dbReference type="ARBA" id="ARBA00022723"/>
    </source>
</evidence>
<evidence type="ECO:0000256" key="6">
    <source>
        <dbReference type="ARBA" id="ARBA00022833"/>
    </source>
</evidence>
<keyword evidence="3" id="KW-0479">Metal-binding</keyword>
<keyword evidence="15" id="KW-1185">Reference proteome</keyword>
<dbReference type="Gene3D" id="3.30.160.60">
    <property type="entry name" value="Classic Zinc Finger"/>
    <property type="match status" value="9"/>
</dbReference>
<dbReference type="InterPro" id="IPR001965">
    <property type="entry name" value="Znf_PHD"/>
</dbReference>
<feature type="domain" description="C2H2-type" evidence="13">
    <location>
        <begin position="274"/>
        <end position="301"/>
    </location>
</feature>
<evidence type="ECO:0000256" key="10">
    <source>
        <dbReference type="ARBA" id="ARBA00023242"/>
    </source>
</evidence>
<feature type="domain" description="C2H2-type" evidence="13">
    <location>
        <begin position="352"/>
        <end position="379"/>
    </location>
</feature>
<feature type="domain" description="C2H2-type" evidence="13">
    <location>
        <begin position="380"/>
        <end position="407"/>
    </location>
</feature>
<dbReference type="GO" id="GO:0000978">
    <property type="term" value="F:RNA polymerase II cis-regulatory region sequence-specific DNA binding"/>
    <property type="evidence" value="ECO:0007669"/>
    <property type="project" value="TreeGrafter"/>
</dbReference>
<feature type="domain" description="C2H2-type" evidence="13">
    <location>
        <begin position="436"/>
        <end position="463"/>
    </location>
</feature>
<evidence type="ECO:0000259" key="13">
    <source>
        <dbReference type="PROSITE" id="PS50157"/>
    </source>
</evidence>
<dbReference type="FunFam" id="3.30.160.60:FF:000016">
    <property type="entry name" value="zinc finger protein 37 homolog"/>
    <property type="match status" value="1"/>
</dbReference>
<evidence type="ECO:0000256" key="2">
    <source>
        <dbReference type="ARBA" id="ARBA00006991"/>
    </source>
</evidence>
<dbReference type="Proteomes" id="UP001497623">
    <property type="component" value="Unassembled WGS sequence"/>
</dbReference>
<name>A0AAV2QZW5_MEGNR</name>
<dbReference type="InterPro" id="IPR013083">
    <property type="entry name" value="Znf_RING/FYVE/PHD"/>
</dbReference>
<organism evidence="14 15">
    <name type="scientific">Meganyctiphanes norvegica</name>
    <name type="common">Northern krill</name>
    <name type="synonym">Thysanopoda norvegica</name>
    <dbReference type="NCBI Taxonomy" id="48144"/>
    <lineage>
        <taxon>Eukaryota</taxon>
        <taxon>Metazoa</taxon>
        <taxon>Ecdysozoa</taxon>
        <taxon>Arthropoda</taxon>
        <taxon>Crustacea</taxon>
        <taxon>Multicrustacea</taxon>
        <taxon>Malacostraca</taxon>
        <taxon>Eumalacostraca</taxon>
        <taxon>Eucarida</taxon>
        <taxon>Euphausiacea</taxon>
        <taxon>Euphausiidae</taxon>
        <taxon>Meganyctiphanes</taxon>
    </lineage>
</organism>
<evidence type="ECO:0000256" key="7">
    <source>
        <dbReference type="ARBA" id="ARBA00023015"/>
    </source>
</evidence>
<feature type="domain" description="C2H2-type" evidence="13">
    <location>
        <begin position="492"/>
        <end position="519"/>
    </location>
</feature>
<dbReference type="FunFam" id="3.30.160.60:FF:001498">
    <property type="entry name" value="Zinc finger protein 404"/>
    <property type="match status" value="1"/>
</dbReference>
<comment type="subcellular location">
    <subcellularLocation>
        <location evidence="1">Nucleus</location>
    </subcellularLocation>
</comment>
<dbReference type="FunFam" id="3.30.160.60:FF:000446">
    <property type="entry name" value="Zinc finger protein"/>
    <property type="match status" value="1"/>
</dbReference>
<dbReference type="AlphaFoldDB" id="A0AAV2QZW5"/>
<evidence type="ECO:0000259" key="12">
    <source>
        <dbReference type="PROSITE" id="PS50016"/>
    </source>
</evidence>
<evidence type="ECO:0000256" key="8">
    <source>
        <dbReference type="ARBA" id="ARBA00023125"/>
    </source>
</evidence>
<sequence>QCPVDNVQQELKVDIYHALLSDDYYCIIIHLNLINMVNEICNKCNRALVLDGENLCPYCILALENGDENTVDVNCGICKIIVEEDSEGLFCDVCNSWFHNDCVEIPLDYELYALMNEAPKNVKWFCDKCIWETEKWIRGVSKKQHTTSTDNDKLHKHLNSEEWNNSLDLDGSEDNEEFIKLQQKKKRKKNTNVQDIVVFSDILRPASKMFQPENILNRLDISPEKLSNITNEIISVKKTKHIRSKCNLCPKAFIHLEDCIAHILSDHEGVQKPFKCSVCKTVWGTKKALHKHTEIHMRHEENDAEFVETNDCKESDNYIEDGAEYANSSDSEGSDYKTNFNKKYQCSGEKPFQCSQCEKSFTHITDLENHMKTHSMKRPYQCSYCEKAFKLRETLKRHLSTHTREKPYKCNHCDKSFIQYNMLMSHIRTHTGDKPYLCIHCGKAFKHNGLLRSHIWRHTAEKSYVCNHCGKAFRENSKLQCHLKIHTGEKPYLCNECGKVFTENTGLSRHLKTHTGEKPYKCNHCDNTFRRNDQLISHLRIHTGEKPYICSHCGKGYSHNCQLKTHLRTHT</sequence>
<feature type="domain" description="C2H2-type" evidence="13">
    <location>
        <begin position="520"/>
        <end position="547"/>
    </location>
</feature>
<dbReference type="GO" id="GO:0000981">
    <property type="term" value="F:DNA-binding transcription factor activity, RNA polymerase II-specific"/>
    <property type="evidence" value="ECO:0007669"/>
    <property type="project" value="TreeGrafter"/>
</dbReference>
<dbReference type="GO" id="GO:0008270">
    <property type="term" value="F:zinc ion binding"/>
    <property type="evidence" value="ECO:0007669"/>
    <property type="project" value="UniProtKB-KW"/>
</dbReference>
<keyword evidence="7" id="KW-0805">Transcription regulation</keyword>
<keyword evidence="8" id="KW-0238">DNA-binding</keyword>
<keyword evidence="10" id="KW-0539">Nucleus</keyword>
<evidence type="ECO:0000256" key="9">
    <source>
        <dbReference type="ARBA" id="ARBA00023163"/>
    </source>
</evidence>
<comment type="caution">
    <text evidence="14">The sequence shown here is derived from an EMBL/GenBank/DDBJ whole genome shotgun (WGS) entry which is preliminary data.</text>
</comment>
<dbReference type="PROSITE" id="PS50016">
    <property type="entry name" value="ZF_PHD_2"/>
    <property type="match status" value="1"/>
</dbReference>
<dbReference type="PROSITE" id="PS00028">
    <property type="entry name" value="ZINC_FINGER_C2H2_1"/>
    <property type="match status" value="9"/>
</dbReference>
<evidence type="ECO:0000313" key="15">
    <source>
        <dbReference type="Proteomes" id="UP001497623"/>
    </source>
</evidence>
<dbReference type="InterPro" id="IPR019787">
    <property type="entry name" value="Znf_PHD-finger"/>
</dbReference>
<dbReference type="FunFam" id="3.30.160.60:FF:000367">
    <property type="entry name" value="Zinc finger protein 572"/>
    <property type="match status" value="1"/>
</dbReference>
<feature type="domain" description="C2H2-type" evidence="13">
    <location>
        <begin position="408"/>
        <end position="435"/>
    </location>
</feature>
<dbReference type="SUPFAM" id="SSF57667">
    <property type="entry name" value="beta-beta-alpha zinc fingers"/>
    <property type="match status" value="6"/>
</dbReference>
<dbReference type="InterPro" id="IPR011011">
    <property type="entry name" value="Znf_FYVE_PHD"/>
</dbReference>
<feature type="domain" description="PHD-type" evidence="12">
    <location>
        <begin position="72"/>
        <end position="132"/>
    </location>
</feature>
<dbReference type="SMART" id="SM00249">
    <property type="entry name" value="PHD"/>
    <property type="match status" value="1"/>
</dbReference>
<dbReference type="FunFam" id="3.30.160.60:FF:000624">
    <property type="entry name" value="zinc finger protein 697"/>
    <property type="match status" value="1"/>
</dbReference>